<gene>
    <name evidence="20" type="primary">ND4</name>
</gene>
<feature type="domain" description="NADH:quinone oxidoreductase/Mrp antiporter transmembrane" evidence="18">
    <location>
        <begin position="116"/>
        <end position="401"/>
    </location>
</feature>
<dbReference type="RefSeq" id="YP_010140060.1">
    <property type="nucleotide sequence ID" value="NC_056922.1"/>
</dbReference>
<evidence type="ECO:0000256" key="15">
    <source>
        <dbReference type="ARBA" id="ARBA00023136"/>
    </source>
</evidence>
<evidence type="ECO:0000256" key="17">
    <source>
        <dbReference type="RuleBase" id="RU003297"/>
    </source>
</evidence>
<comment type="function">
    <text evidence="1">Core subunit of the mitochondrial membrane respiratory chain NADH dehydrogenase (Complex I) that is believed to belong to the minimal assembly required for catalysis. Complex I functions in the transfer of electrons from NADH to the respiratory chain. The immediate electron acceptor for the enzyme is believed to be ubiquinone.</text>
</comment>
<comment type="similarity">
    <text evidence="3 17">Belongs to the complex I subunit 4 family.</text>
</comment>
<dbReference type="GO" id="GO:0031966">
    <property type="term" value="C:mitochondrial membrane"/>
    <property type="evidence" value="ECO:0007669"/>
    <property type="project" value="UniProtKB-SubCell"/>
</dbReference>
<keyword evidence="14 17" id="KW-0496">Mitochondrion</keyword>
<name>A0A7T7BYV6_9HEMI</name>
<feature type="transmembrane region" description="Helical" evidence="17">
    <location>
        <begin position="342"/>
        <end position="363"/>
    </location>
</feature>
<dbReference type="GO" id="GO:0048039">
    <property type="term" value="F:ubiquinone binding"/>
    <property type="evidence" value="ECO:0007669"/>
    <property type="project" value="TreeGrafter"/>
</dbReference>
<keyword evidence="8 17" id="KW-0812">Transmembrane</keyword>
<proteinExistence type="inferred from homology"/>
<accession>A0A7T7BYV6</accession>
<keyword evidence="13 17" id="KW-0830">Ubiquinone</keyword>
<evidence type="ECO:0000256" key="13">
    <source>
        <dbReference type="ARBA" id="ARBA00023075"/>
    </source>
</evidence>
<evidence type="ECO:0000256" key="2">
    <source>
        <dbReference type="ARBA" id="ARBA00004225"/>
    </source>
</evidence>
<evidence type="ECO:0000259" key="18">
    <source>
        <dbReference type="Pfam" id="PF00361"/>
    </source>
</evidence>
<evidence type="ECO:0000256" key="14">
    <source>
        <dbReference type="ARBA" id="ARBA00023128"/>
    </source>
</evidence>
<dbReference type="Pfam" id="PF00361">
    <property type="entry name" value="Proton_antipo_M"/>
    <property type="match status" value="1"/>
</dbReference>
<dbReference type="PANTHER" id="PTHR43507:SF20">
    <property type="entry name" value="NADH-UBIQUINONE OXIDOREDUCTASE CHAIN 4"/>
    <property type="match status" value="1"/>
</dbReference>
<dbReference type="PANTHER" id="PTHR43507">
    <property type="entry name" value="NADH-UBIQUINONE OXIDOREDUCTASE CHAIN 4"/>
    <property type="match status" value="1"/>
</dbReference>
<dbReference type="GO" id="GO:0008137">
    <property type="term" value="F:NADH dehydrogenase (ubiquinone) activity"/>
    <property type="evidence" value="ECO:0007669"/>
    <property type="project" value="UniProtKB-UniRule"/>
</dbReference>
<evidence type="ECO:0000256" key="10">
    <source>
        <dbReference type="ARBA" id="ARBA00022982"/>
    </source>
</evidence>
<evidence type="ECO:0000256" key="6">
    <source>
        <dbReference type="ARBA" id="ARBA00022448"/>
    </source>
</evidence>
<evidence type="ECO:0000259" key="19">
    <source>
        <dbReference type="Pfam" id="PF01059"/>
    </source>
</evidence>
<evidence type="ECO:0000256" key="3">
    <source>
        <dbReference type="ARBA" id="ARBA00009025"/>
    </source>
</evidence>
<feature type="transmembrane region" description="Helical" evidence="17">
    <location>
        <begin position="68"/>
        <end position="89"/>
    </location>
</feature>
<dbReference type="EMBL" id="MW218662">
    <property type="protein sequence ID" value="QQK57705.1"/>
    <property type="molecule type" value="Genomic_DNA"/>
</dbReference>
<dbReference type="GeneID" id="67134103"/>
<feature type="transmembrane region" description="Helical" evidence="17">
    <location>
        <begin position="383"/>
        <end position="407"/>
    </location>
</feature>
<evidence type="ECO:0000256" key="5">
    <source>
        <dbReference type="ARBA" id="ARBA00021006"/>
    </source>
</evidence>
<feature type="transmembrane region" description="Helical" evidence="17">
    <location>
        <begin position="118"/>
        <end position="139"/>
    </location>
</feature>
<reference evidence="20" key="1">
    <citation type="journal article" date="2020" name="Insects">
        <title>The Complete Mitochondrial Genome of Four Hylicinae (Hemiptera: Cicadellidae): Structural Features and Phylogenetic Implications.</title>
        <authorList>
            <person name="Tang J."/>
            <person name="Huang W."/>
            <person name="Zhang Y."/>
        </authorList>
    </citation>
    <scope>NUCLEOTIDE SEQUENCE</scope>
</reference>
<comment type="function">
    <text evidence="17">Core subunit of the mitochondrial membrane respiratory chain NADH dehydrogenase (Complex I) which catalyzes electron transfer from NADH through the respiratory chain, using ubiquinone as an electron acceptor. Essential for the catalytic activity and assembly of complex I.</text>
</comment>
<keyword evidence="11 17" id="KW-1133">Transmembrane helix</keyword>
<dbReference type="InterPro" id="IPR001750">
    <property type="entry name" value="ND/Mrp_TM"/>
</dbReference>
<feature type="transmembrane region" description="Helical" evidence="17">
    <location>
        <begin position="151"/>
        <end position="174"/>
    </location>
</feature>
<geneLocation type="mitochondrion" evidence="20"/>
<sequence length="450" mass="52768">MLCLYDSFVWFFVFFNPCSFIFLILLFLSFSSSCYFYQFLAVSSMVYFSFLFFGGYFSGLSYVFGVDYISYSLVILSLLIVSLMILSMVNFSGDSFFLFLGLSLLFCLLLFFCVLNFFLMYIFFEFMLVPLLVLLFGWGYQPERLLAGFYLFFYTLFASLPFLVLIIYIYFVVFSTFFDLFFGYSCGFLIYFFMFFSFMVKLPLFGLHFWLPSAHVQSPICGSMILAGVLLKAGIYGISRFMYFYEYSFFMYSYIFYSFGIFGSVMVGLICFMQCDISSMIAYSSISHMMLCFLGLLSMTSWGFFGCYFMMVAHGFCSSGLFCLSSVSYSRLHSRSFYLNKGLVNYMPSTSLFWFLFCCFNMGCPPSLNFVSELFILFSMVNYWVVSVFFFLFISFFSSCFSFYLFSYSQHGNYFMSYSFSCVNVLEYLLFFVHLVPIFFILFMLNLIIF</sequence>
<dbReference type="PRINTS" id="PR01437">
    <property type="entry name" value="NUOXDRDTASE4"/>
</dbReference>
<dbReference type="CTD" id="4538"/>
<feature type="transmembrane region" description="Helical" evidence="17">
    <location>
        <begin position="428"/>
        <end position="449"/>
    </location>
</feature>
<keyword evidence="10 17" id="KW-0249">Electron transport</keyword>
<feature type="transmembrane region" description="Helical" evidence="17">
    <location>
        <begin position="7"/>
        <end position="28"/>
    </location>
</feature>
<comment type="catalytic activity">
    <reaction evidence="16 17">
        <text>a ubiquinone + NADH + 5 H(+)(in) = a ubiquinol + NAD(+) + 4 H(+)(out)</text>
        <dbReference type="Rhea" id="RHEA:29091"/>
        <dbReference type="Rhea" id="RHEA-COMP:9565"/>
        <dbReference type="Rhea" id="RHEA-COMP:9566"/>
        <dbReference type="ChEBI" id="CHEBI:15378"/>
        <dbReference type="ChEBI" id="CHEBI:16389"/>
        <dbReference type="ChEBI" id="CHEBI:17976"/>
        <dbReference type="ChEBI" id="CHEBI:57540"/>
        <dbReference type="ChEBI" id="CHEBI:57945"/>
        <dbReference type="EC" id="7.1.1.2"/>
    </reaction>
</comment>
<feature type="transmembrane region" description="Helical" evidence="17">
    <location>
        <begin position="280"/>
        <end position="302"/>
    </location>
</feature>
<feature type="transmembrane region" description="Helical" evidence="17">
    <location>
        <begin position="251"/>
        <end position="273"/>
    </location>
</feature>
<protein>
    <recommendedName>
        <fullName evidence="5 17">NADH-ubiquinone oxidoreductase chain 4</fullName>
        <ecNumber evidence="4 17">7.1.1.2</ecNumber>
    </recommendedName>
</protein>
<dbReference type="GO" id="GO:0042773">
    <property type="term" value="P:ATP synthesis coupled electron transport"/>
    <property type="evidence" value="ECO:0007669"/>
    <property type="project" value="InterPro"/>
</dbReference>
<feature type="transmembrane region" description="Helical" evidence="17">
    <location>
        <begin position="180"/>
        <end position="200"/>
    </location>
</feature>
<evidence type="ECO:0000256" key="4">
    <source>
        <dbReference type="ARBA" id="ARBA00012944"/>
    </source>
</evidence>
<organism evidence="20">
    <name type="scientific">Kalasha nativa</name>
    <dbReference type="NCBI Taxonomy" id="2800228"/>
    <lineage>
        <taxon>Eukaryota</taxon>
        <taxon>Metazoa</taxon>
        <taxon>Ecdysozoa</taxon>
        <taxon>Arthropoda</taxon>
        <taxon>Hexapoda</taxon>
        <taxon>Insecta</taxon>
        <taxon>Pterygota</taxon>
        <taxon>Neoptera</taxon>
        <taxon>Paraneoptera</taxon>
        <taxon>Hemiptera</taxon>
        <taxon>Auchenorrhyncha</taxon>
        <taxon>Membracoidea</taxon>
        <taxon>Cicadellidae</taxon>
        <taxon>Hylicinae</taxon>
        <taxon>Kalasha</taxon>
    </lineage>
</organism>
<dbReference type="GO" id="GO:0015990">
    <property type="term" value="P:electron transport coupled proton transport"/>
    <property type="evidence" value="ECO:0007669"/>
    <property type="project" value="TreeGrafter"/>
</dbReference>
<dbReference type="EC" id="7.1.1.2" evidence="4 17"/>
<keyword evidence="12 17" id="KW-0520">NAD</keyword>
<evidence type="ECO:0000256" key="9">
    <source>
        <dbReference type="ARBA" id="ARBA00022967"/>
    </source>
</evidence>
<feature type="transmembrane region" description="Helical" evidence="17">
    <location>
        <begin position="35"/>
        <end position="56"/>
    </location>
</feature>
<feature type="domain" description="NADH:ubiquinone oxidoreductase chain 4 N-terminal" evidence="19">
    <location>
        <begin position="20"/>
        <end position="110"/>
    </location>
</feature>
<evidence type="ECO:0000256" key="1">
    <source>
        <dbReference type="ARBA" id="ARBA00003257"/>
    </source>
</evidence>
<evidence type="ECO:0000256" key="12">
    <source>
        <dbReference type="ARBA" id="ARBA00023027"/>
    </source>
</evidence>
<evidence type="ECO:0000256" key="8">
    <source>
        <dbReference type="ARBA" id="ARBA00022692"/>
    </source>
</evidence>
<keyword evidence="7 17" id="KW-0679">Respiratory chain</keyword>
<comment type="subcellular location">
    <subcellularLocation>
        <location evidence="2 17">Mitochondrion membrane</location>
        <topology evidence="2 17">Multi-pass membrane protein</topology>
    </subcellularLocation>
</comment>
<dbReference type="GO" id="GO:0003954">
    <property type="term" value="F:NADH dehydrogenase activity"/>
    <property type="evidence" value="ECO:0007669"/>
    <property type="project" value="TreeGrafter"/>
</dbReference>
<evidence type="ECO:0000256" key="7">
    <source>
        <dbReference type="ARBA" id="ARBA00022660"/>
    </source>
</evidence>
<keyword evidence="15 17" id="KW-0472">Membrane</keyword>
<feature type="transmembrane region" description="Helical" evidence="17">
    <location>
        <begin position="96"/>
        <end position="112"/>
    </location>
</feature>
<evidence type="ECO:0000256" key="16">
    <source>
        <dbReference type="ARBA" id="ARBA00049551"/>
    </source>
</evidence>
<dbReference type="Pfam" id="PF01059">
    <property type="entry name" value="Oxidored_q5_N"/>
    <property type="match status" value="1"/>
</dbReference>
<keyword evidence="6 17" id="KW-0813">Transport</keyword>
<dbReference type="InterPro" id="IPR000260">
    <property type="entry name" value="NADH4_N"/>
</dbReference>
<evidence type="ECO:0000256" key="11">
    <source>
        <dbReference type="ARBA" id="ARBA00022989"/>
    </source>
</evidence>
<dbReference type="InterPro" id="IPR003918">
    <property type="entry name" value="NADH_UbQ_OxRdtase"/>
</dbReference>
<dbReference type="AlphaFoldDB" id="A0A7T7BYV6"/>
<evidence type="ECO:0000313" key="20">
    <source>
        <dbReference type="EMBL" id="QQK57705.1"/>
    </source>
</evidence>
<keyword evidence="9" id="KW-1278">Translocase</keyword>
<feature type="transmembrane region" description="Helical" evidence="17">
    <location>
        <begin position="220"/>
        <end position="239"/>
    </location>
</feature>